<keyword evidence="2" id="KW-0808">Transferase</keyword>
<keyword evidence="1" id="KW-0328">Glycosyltransferase</keyword>
<dbReference type="InterPro" id="IPR002201">
    <property type="entry name" value="Glyco_trans_9"/>
</dbReference>
<dbReference type="PANTHER" id="PTHR30160:SF7">
    <property type="entry name" value="ADP-HEPTOSE--LPS HEPTOSYLTRANSFERASE 2"/>
    <property type="match status" value="1"/>
</dbReference>
<proteinExistence type="predicted"/>
<protein>
    <recommendedName>
        <fullName evidence="5">Lipopolysaccharide heptosyltransferase II</fullName>
    </recommendedName>
</protein>
<dbReference type="SUPFAM" id="SSF53756">
    <property type="entry name" value="UDP-Glycosyltransferase/glycogen phosphorylase"/>
    <property type="match status" value="1"/>
</dbReference>
<evidence type="ECO:0008006" key="5">
    <source>
        <dbReference type="Google" id="ProtNLM"/>
    </source>
</evidence>
<comment type="caution">
    <text evidence="3">The sequence shown here is derived from an EMBL/GenBank/DDBJ whole genome shotgun (WGS) entry which is preliminary data.</text>
</comment>
<gene>
    <name evidence="3" type="ORF">COV72_01775</name>
</gene>
<dbReference type="Pfam" id="PF01075">
    <property type="entry name" value="Glyco_transf_9"/>
    <property type="match status" value="1"/>
</dbReference>
<evidence type="ECO:0000313" key="4">
    <source>
        <dbReference type="Proteomes" id="UP000229641"/>
    </source>
</evidence>
<name>A0A2H0LZ55_9BACT</name>
<reference evidence="3 4" key="1">
    <citation type="submission" date="2017-09" db="EMBL/GenBank/DDBJ databases">
        <title>Depth-based differentiation of microbial function through sediment-hosted aquifers and enrichment of novel symbionts in the deep terrestrial subsurface.</title>
        <authorList>
            <person name="Probst A.J."/>
            <person name="Ladd B."/>
            <person name="Jarett J.K."/>
            <person name="Geller-Mcgrath D.E."/>
            <person name="Sieber C.M."/>
            <person name="Emerson J.B."/>
            <person name="Anantharaman K."/>
            <person name="Thomas B.C."/>
            <person name="Malmstrom R."/>
            <person name="Stieglmeier M."/>
            <person name="Klingl A."/>
            <person name="Woyke T."/>
            <person name="Ryan C.M."/>
            <person name="Banfield J.F."/>
        </authorList>
    </citation>
    <scope>NUCLEOTIDE SEQUENCE [LARGE SCALE GENOMIC DNA]</scope>
    <source>
        <strain evidence="3">CG11_big_fil_rev_8_21_14_0_20_42_13</strain>
    </source>
</reference>
<dbReference type="Proteomes" id="UP000229641">
    <property type="component" value="Unassembled WGS sequence"/>
</dbReference>
<organism evidence="3 4">
    <name type="scientific">Candidatus Ghiorseimicrobium undicola</name>
    <dbReference type="NCBI Taxonomy" id="1974746"/>
    <lineage>
        <taxon>Bacteria</taxon>
        <taxon>Pseudomonadati</taxon>
        <taxon>Candidatus Omnitrophota</taxon>
        <taxon>Candidatus Ghiorseimicrobium</taxon>
    </lineage>
</organism>
<dbReference type="InterPro" id="IPR051199">
    <property type="entry name" value="LPS_LOS_Heptosyltrfase"/>
</dbReference>
<evidence type="ECO:0000256" key="1">
    <source>
        <dbReference type="ARBA" id="ARBA00022676"/>
    </source>
</evidence>
<accession>A0A2H0LZ55</accession>
<dbReference type="GO" id="GO:0009244">
    <property type="term" value="P:lipopolysaccharide core region biosynthetic process"/>
    <property type="evidence" value="ECO:0007669"/>
    <property type="project" value="TreeGrafter"/>
</dbReference>
<dbReference type="PANTHER" id="PTHR30160">
    <property type="entry name" value="TETRAACYLDISACCHARIDE 4'-KINASE-RELATED"/>
    <property type="match status" value="1"/>
</dbReference>
<dbReference type="CDD" id="cd03789">
    <property type="entry name" value="GT9_LPS_heptosyltransferase"/>
    <property type="match status" value="1"/>
</dbReference>
<dbReference type="GO" id="GO:0005829">
    <property type="term" value="C:cytosol"/>
    <property type="evidence" value="ECO:0007669"/>
    <property type="project" value="TreeGrafter"/>
</dbReference>
<evidence type="ECO:0000256" key="2">
    <source>
        <dbReference type="ARBA" id="ARBA00022679"/>
    </source>
</evidence>
<dbReference type="Gene3D" id="3.40.50.2000">
    <property type="entry name" value="Glycogen Phosphorylase B"/>
    <property type="match status" value="2"/>
</dbReference>
<dbReference type="AlphaFoldDB" id="A0A2H0LZ55"/>
<sequence>MIKNILIISHSNIGDVCYDLAVVSPLRRQFPQAKISFFTSKRAENIVRGYKGINEVIVFDKEARGRSARGRLQVMCALAKARFDLAIVLKRTLMPYFLGIPRVWNIRRDLKTHALEHVVDSYLEFLFAHGIERQKAEFGFALGKEEDDFSKAFFAKEGITEKERLVGIFPLAAWSVKNWPVDKWNELAGLLQGRYGIKVIAFGKYNGDPYNKMVLANISRKIIFAQTPALKQAMALIKRCSVFIGPDSSLLHLASCIGSEVIGLYGPTSREYIYPYFHRQNIITAKKNLDCMPCYPRQKFCPCKKNYSAGTCMENIGVEDVLAAVCQKLNLA</sequence>
<evidence type="ECO:0000313" key="3">
    <source>
        <dbReference type="EMBL" id="PIQ89667.1"/>
    </source>
</evidence>
<dbReference type="GO" id="GO:0008713">
    <property type="term" value="F:ADP-heptose-lipopolysaccharide heptosyltransferase activity"/>
    <property type="evidence" value="ECO:0007669"/>
    <property type="project" value="TreeGrafter"/>
</dbReference>
<dbReference type="EMBL" id="PCWA01000026">
    <property type="protein sequence ID" value="PIQ89667.1"/>
    <property type="molecule type" value="Genomic_DNA"/>
</dbReference>